<dbReference type="WBParaSite" id="RSKR_0000133700.1">
    <property type="protein sequence ID" value="RSKR_0000133700.1"/>
    <property type="gene ID" value="RSKR_0000133700"/>
</dbReference>
<evidence type="ECO:0000313" key="1">
    <source>
        <dbReference type="Proteomes" id="UP000095286"/>
    </source>
</evidence>
<proteinExistence type="predicted"/>
<reference evidence="2" key="1">
    <citation type="submission" date="2016-11" db="UniProtKB">
        <authorList>
            <consortium name="WormBaseParasite"/>
        </authorList>
    </citation>
    <scope>IDENTIFICATION</scope>
    <source>
        <strain evidence="2">KR3021</strain>
    </source>
</reference>
<evidence type="ECO:0000313" key="2">
    <source>
        <dbReference type="WBParaSite" id="RSKR_0000133700.1"/>
    </source>
</evidence>
<dbReference type="Proteomes" id="UP000095286">
    <property type="component" value="Unplaced"/>
</dbReference>
<name>A0AC35TJL5_9BILA</name>
<protein>
    <submittedName>
        <fullName evidence="2">Por_Secre_tail domain-containing protein</fullName>
    </submittedName>
</protein>
<organism evidence="1 2">
    <name type="scientific">Rhabditophanes sp. KR3021</name>
    <dbReference type="NCBI Taxonomy" id="114890"/>
    <lineage>
        <taxon>Eukaryota</taxon>
        <taxon>Metazoa</taxon>
        <taxon>Ecdysozoa</taxon>
        <taxon>Nematoda</taxon>
        <taxon>Chromadorea</taxon>
        <taxon>Rhabditida</taxon>
        <taxon>Tylenchina</taxon>
        <taxon>Panagrolaimomorpha</taxon>
        <taxon>Strongyloidoidea</taxon>
        <taxon>Alloionematidae</taxon>
        <taxon>Rhabditophanes</taxon>
    </lineage>
</organism>
<accession>A0AC35TJL5</accession>
<sequence length="526" mass="57398">MFSNLKIFCRLSCIATLLTNLDALTSLQFNMEAVLGPEDSSYYTEFIFDDSLGQPPRIKITTSTFDFMDGLANLLTTGPTTPCNLGVFEAMIIGLQSLYTPQSTVYVAARGNPNDLLNEGDFFALLLETQPQLFIHYSSIAGVCKFDPDDHVTKRMSEYAVASNGYLIPTSSLQFTTAISLVIPALYKGSVLANPIKFGNVCAATVTRYISIDESVRALTIFIYANNPNLVITDANGNNLKIINEFTDPPIKGNLSLHIFQVIDLTSYGIYIFNAQDIGICSMQIRTTVGSALYTGYVPYVAARGNPNDLLNEGDFFALLLETQPQLFIHYSSIAGVCKFDPDDHVTKRMSEYAVASNGYLIPTSSLQFTTAISLVIPALYKGSVLANPIKFGNVCAATVTRYISIDESVRALTIFIYANNPNLVITDANGNNLKIINEFTDPPIKGNLSLHIFQVIDLTSYGIYIFNAQDIGICSMQIRTTVGSALYTGYVPYVLASPTVSSHLDNATAVPLSDINVIMGFINSI</sequence>